<dbReference type="EMBL" id="CAEZYR010000208">
    <property type="protein sequence ID" value="CAB4774049.1"/>
    <property type="molecule type" value="Genomic_DNA"/>
</dbReference>
<evidence type="ECO:0000313" key="2">
    <source>
        <dbReference type="EMBL" id="CAB4774049.1"/>
    </source>
</evidence>
<keyword evidence="1" id="KW-0472">Membrane</keyword>
<evidence type="ECO:0000256" key="1">
    <source>
        <dbReference type="SAM" id="Phobius"/>
    </source>
</evidence>
<name>A0A6J6VRW8_9ZZZZ</name>
<dbReference type="AlphaFoldDB" id="A0A6J6VRW8"/>
<feature type="transmembrane region" description="Helical" evidence="1">
    <location>
        <begin position="45"/>
        <end position="63"/>
    </location>
</feature>
<keyword evidence="1" id="KW-0812">Transmembrane</keyword>
<accession>A0A6J6VRW8</accession>
<keyword evidence="1" id="KW-1133">Transmembrane helix</keyword>
<protein>
    <submittedName>
        <fullName evidence="2">Unannotated protein</fullName>
    </submittedName>
</protein>
<feature type="transmembrane region" description="Helical" evidence="1">
    <location>
        <begin position="99"/>
        <end position="126"/>
    </location>
</feature>
<reference evidence="2" key="1">
    <citation type="submission" date="2020-05" db="EMBL/GenBank/DDBJ databases">
        <authorList>
            <person name="Chiriac C."/>
            <person name="Salcher M."/>
            <person name="Ghai R."/>
            <person name="Kavagutti S V."/>
        </authorList>
    </citation>
    <scope>NUCLEOTIDE SEQUENCE</scope>
</reference>
<sequence length="484" mass="49484">MSPSVPSSPGLAWARSTAAAASLGAAVVHAAAIPVHFDHGTRYGVALLVMAIFGTAATITPMLPQWRRGMVFTIAVNVAILALWFLATNRGLPGDEKETIGMASAVATMLELAAVTAAAAGLTFGASAERGAAPVAAWRGGWRAPAAAWVVVALLAIPGVATAADHQHDGAASTAGHGHANAESGVNGDVVAKSLTGIFATAPAAVHAGGSGNATHDDQVGAACAPSDGQVDAADALVAASTLALVKYRDVTTAVAEGYRPLGFEPNGVNHYINEAYLHDGRIVDPQHPESILYGRSRDGSLYPIGMMFMAGSATERGPRVGGCLTPWHRHGFPFARPGESSVEMMHVWTIAVPGGPFAEHVEGEYARIYLGVEPIDTDISDPATSATGANPSTSLPFERLVGLFGAAGGNGTGFGVGPMLNALNVHRSILCAEPLRAQILARVKDSALVDRICDPVLNGPLPGASALDVGALLKQFTAKKTGS</sequence>
<proteinExistence type="predicted"/>
<feature type="transmembrane region" description="Helical" evidence="1">
    <location>
        <begin position="69"/>
        <end position="87"/>
    </location>
</feature>
<dbReference type="EMBL" id="CAFBMH010000064">
    <property type="protein sequence ID" value="CAB4914401.1"/>
    <property type="molecule type" value="Genomic_DNA"/>
</dbReference>
<evidence type="ECO:0000313" key="3">
    <source>
        <dbReference type="EMBL" id="CAB4914401.1"/>
    </source>
</evidence>
<feature type="transmembrane region" description="Helical" evidence="1">
    <location>
        <begin position="12"/>
        <end position="33"/>
    </location>
</feature>
<gene>
    <name evidence="2" type="ORF">UFOPK2754_03257</name>
    <name evidence="3" type="ORF">UFOPK3543_01720</name>
</gene>
<organism evidence="2">
    <name type="scientific">freshwater metagenome</name>
    <dbReference type="NCBI Taxonomy" id="449393"/>
    <lineage>
        <taxon>unclassified sequences</taxon>
        <taxon>metagenomes</taxon>
        <taxon>ecological metagenomes</taxon>
    </lineage>
</organism>